<protein>
    <submittedName>
        <fullName evidence="1">Transporter</fullName>
    </submittedName>
</protein>
<reference evidence="1" key="1">
    <citation type="submission" date="2022-10" db="EMBL/GenBank/DDBJ databases">
        <title>Chryseobacterium sp. nov., a novel bacterial species.</title>
        <authorList>
            <person name="Cao Y."/>
        </authorList>
    </citation>
    <scope>NUCLEOTIDE SEQUENCE</scope>
    <source>
        <strain evidence="1">CCTCC AB2015118</strain>
    </source>
</reference>
<name>A0ABT3XR57_9FLAO</name>
<evidence type="ECO:0000313" key="1">
    <source>
        <dbReference type="EMBL" id="MCX8524620.1"/>
    </source>
</evidence>
<dbReference type="Pfam" id="PF13557">
    <property type="entry name" value="Phenol_MetA_deg"/>
    <property type="match status" value="1"/>
</dbReference>
<organism evidence="1 2">
    <name type="scientific">Chryseobacterium formosus</name>
    <dbReference type="NCBI Taxonomy" id="1537363"/>
    <lineage>
        <taxon>Bacteria</taxon>
        <taxon>Pseudomonadati</taxon>
        <taxon>Bacteroidota</taxon>
        <taxon>Flavobacteriia</taxon>
        <taxon>Flavobacteriales</taxon>
        <taxon>Weeksellaceae</taxon>
        <taxon>Chryseobacterium group</taxon>
        <taxon>Chryseobacterium</taxon>
    </lineage>
</organism>
<accession>A0ABT3XR57</accession>
<gene>
    <name evidence="1" type="ORF">OF897_11915</name>
</gene>
<keyword evidence="2" id="KW-1185">Reference proteome</keyword>
<dbReference type="InterPro" id="IPR025737">
    <property type="entry name" value="FApF"/>
</dbReference>
<evidence type="ECO:0000313" key="2">
    <source>
        <dbReference type="Proteomes" id="UP001073122"/>
    </source>
</evidence>
<proteinExistence type="predicted"/>
<dbReference type="RefSeq" id="WP_267265907.1">
    <property type="nucleotide sequence ID" value="NZ_JAOVZW010000013.1"/>
</dbReference>
<dbReference type="EMBL" id="JAOVZW010000013">
    <property type="protein sequence ID" value="MCX8524620.1"/>
    <property type="molecule type" value="Genomic_DNA"/>
</dbReference>
<sequence>MSKNNNFLILFFCGLLLPIKSYGQKDSIKKFSLLNPVPSSQLREMETDRPGVTESPYTIDAGHFQVENDLGRIMREKSESHQINTLLINQMNVKVGLTNSTAVQIGFQTYGRQSERKIDSDEKIIKHGNGDLTLRIKQNLIGSDSGKFVMAVLPYIKFATSNYEDSRFEGGLIIPMKYKLPEEWRSKIYF</sequence>
<comment type="caution">
    <text evidence="1">The sequence shown here is derived from an EMBL/GenBank/DDBJ whole genome shotgun (WGS) entry which is preliminary data.</text>
</comment>
<dbReference type="Proteomes" id="UP001073122">
    <property type="component" value="Unassembled WGS sequence"/>
</dbReference>